<dbReference type="RefSeq" id="WP_345014699.1">
    <property type="nucleotide sequence ID" value="NZ_BAABFC010000028.1"/>
</dbReference>
<dbReference type="PRINTS" id="PR00181">
    <property type="entry name" value="MALTOSEBP"/>
</dbReference>
<proteinExistence type="inferred from homology"/>
<name>A0ABP8QKS2_9GAMM</name>
<keyword evidence="7" id="KW-1185">Reference proteome</keyword>
<keyword evidence="4" id="KW-0732">Signal</keyword>
<dbReference type="PANTHER" id="PTHR30061">
    <property type="entry name" value="MALTOSE-BINDING PERIPLASMIC PROTEIN"/>
    <property type="match status" value="1"/>
</dbReference>
<comment type="similarity">
    <text evidence="1 5">Belongs to the bacterial solute-binding protein 1 family.</text>
</comment>
<keyword evidence="3 5" id="KW-0762">Sugar transport</keyword>
<comment type="subcellular location">
    <subcellularLocation>
        <location evidence="5">Periplasm</location>
    </subcellularLocation>
</comment>
<comment type="caution">
    <text evidence="6">The sequence shown here is derived from an EMBL/GenBank/DDBJ whole genome shotgun (WGS) entry which is preliminary data.</text>
</comment>
<dbReference type="Gene3D" id="3.40.190.10">
    <property type="entry name" value="Periplasmic binding protein-like II"/>
    <property type="match status" value="2"/>
</dbReference>
<reference evidence="7" key="1">
    <citation type="journal article" date="2019" name="Int. J. Syst. Evol. Microbiol.">
        <title>The Global Catalogue of Microorganisms (GCM) 10K type strain sequencing project: providing services to taxonomists for standard genome sequencing and annotation.</title>
        <authorList>
            <consortium name="The Broad Institute Genomics Platform"/>
            <consortium name="The Broad Institute Genome Sequencing Center for Infectious Disease"/>
            <person name="Wu L."/>
            <person name="Ma J."/>
        </authorList>
    </citation>
    <scope>NUCLEOTIDE SEQUENCE [LARGE SCALE GENOMIC DNA]</scope>
    <source>
        <strain evidence="7">JCM 32226</strain>
    </source>
</reference>
<evidence type="ECO:0000256" key="1">
    <source>
        <dbReference type="ARBA" id="ARBA00008520"/>
    </source>
</evidence>
<dbReference type="Pfam" id="PF13416">
    <property type="entry name" value="SBP_bac_8"/>
    <property type="match status" value="1"/>
</dbReference>
<comment type="function">
    <text evidence="5">Part of the ABC transporter complex MalEFGK involved in maltose/maltodextrin import. Binds maltose and higher maltodextrins.</text>
</comment>
<evidence type="ECO:0000256" key="5">
    <source>
        <dbReference type="RuleBase" id="RU365005"/>
    </source>
</evidence>
<keyword evidence="5" id="KW-0574">Periplasm</keyword>
<evidence type="ECO:0000256" key="3">
    <source>
        <dbReference type="ARBA" id="ARBA00022597"/>
    </source>
</evidence>
<organism evidence="6 7">
    <name type="scientific">Pseudaeromonas paramecii</name>
    <dbReference type="NCBI Taxonomy" id="2138166"/>
    <lineage>
        <taxon>Bacteria</taxon>
        <taxon>Pseudomonadati</taxon>
        <taxon>Pseudomonadota</taxon>
        <taxon>Gammaproteobacteria</taxon>
        <taxon>Aeromonadales</taxon>
        <taxon>Aeromonadaceae</taxon>
        <taxon>Pseudaeromonas</taxon>
    </lineage>
</organism>
<evidence type="ECO:0000313" key="7">
    <source>
        <dbReference type="Proteomes" id="UP001501321"/>
    </source>
</evidence>
<dbReference type="InterPro" id="IPR006059">
    <property type="entry name" value="SBP"/>
</dbReference>
<keyword evidence="2 5" id="KW-0813">Transport</keyword>
<sequence length="394" mass="43248">MKPYVGWLLGLCLLGAAVLGVGWPQAEPERPLVIWSGRNLPELMALGREFTARTGRAVLVETPGNFVEKFEILAQQGEGQGPDIIIWAHDRFAAWAQAGLLEPIPASALPQGLCLPEAAAPLREANHLQGYPLQLESLVLFWNRTLLPAAPQGDGEFARLARTLPAGVDLVGWDLSSPYHSWPFVTAGVPRGLWVDGQQRLRLDADQPQVLANMQRLTDWLQQGWMPKGLSYELVLDRFSQGKLAMMVGGPWDARRLDKSGIDYGVTGLPALAGQAVHPFYGVIAAGISSNSREKLLAREFIEQWLLTAKGMALYQADVDTGLVACYGQTQALNARRQAILQSVRQGVPMPSHPAMPLFWNSSTAALNNYFSGRLSAQDAWQEAQLRVNQPEHH</sequence>
<dbReference type="SUPFAM" id="SSF53850">
    <property type="entry name" value="Periplasmic binding protein-like II"/>
    <property type="match status" value="1"/>
</dbReference>
<dbReference type="InterPro" id="IPR006060">
    <property type="entry name" value="Maltose/Cyclodextrin-bd"/>
</dbReference>
<accession>A0ABP8QKS2</accession>
<dbReference type="EMBL" id="BAABFC010000028">
    <property type="protein sequence ID" value="GAA4503817.1"/>
    <property type="molecule type" value="Genomic_DNA"/>
</dbReference>
<evidence type="ECO:0000313" key="6">
    <source>
        <dbReference type="EMBL" id="GAA4503817.1"/>
    </source>
</evidence>
<dbReference type="PANTHER" id="PTHR30061:SF50">
    <property type="entry name" value="MALTOSE_MALTODEXTRIN-BINDING PERIPLASMIC PROTEIN"/>
    <property type="match status" value="1"/>
</dbReference>
<protein>
    <recommendedName>
        <fullName evidence="5">Maltodextrin-binding protein</fullName>
    </recommendedName>
</protein>
<gene>
    <name evidence="6" type="primary">malE_2</name>
    <name evidence="6" type="ORF">GCM10023095_30640</name>
</gene>
<evidence type="ECO:0000256" key="4">
    <source>
        <dbReference type="ARBA" id="ARBA00022729"/>
    </source>
</evidence>
<evidence type="ECO:0000256" key="2">
    <source>
        <dbReference type="ARBA" id="ARBA00022448"/>
    </source>
</evidence>
<dbReference type="Proteomes" id="UP001501321">
    <property type="component" value="Unassembled WGS sequence"/>
</dbReference>